<dbReference type="GeneID" id="89230880"/>
<keyword evidence="2" id="KW-1185">Reference proteome</keyword>
<dbReference type="RefSeq" id="WP_338102541.1">
    <property type="nucleotide sequence ID" value="NZ_CP131060.1"/>
</dbReference>
<evidence type="ECO:0000313" key="2">
    <source>
        <dbReference type="Proteomes" id="UP001303587"/>
    </source>
</evidence>
<dbReference type="EMBL" id="CP131060">
    <property type="protein sequence ID" value="WNY26213.1"/>
    <property type="molecule type" value="Genomic_DNA"/>
</dbReference>
<accession>A0AA97A515</accession>
<gene>
    <name evidence="1" type="ORF">MsAc7_17860</name>
</gene>
<sequence>MQVDLREKLTKSIEKATEDAHDYVLENVFTPGDAIEMLAYAKFLMFSGMKILEDTGMGKDSIKEISDKMDETIEPIARDLIEFEIRGVKNGSTV</sequence>
<name>A0AA97A515_9EURY</name>
<dbReference type="Proteomes" id="UP001303587">
    <property type="component" value="Chromosome"/>
</dbReference>
<evidence type="ECO:0000313" key="1">
    <source>
        <dbReference type="EMBL" id="WNY26213.1"/>
    </source>
</evidence>
<organism evidence="1 2">
    <name type="scientific">Methanolapillus millepedarum</name>
    <dbReference type="NCBI Taxonomy" id="3028296"/>
    <lineage>
        <taxon>Archaea</taxon>
        <taxon>Methanobacteriati</taxon>
        <taxon>Methanobacteriota</taxon>
        <taxon>Stenosarchaea group</taxon>
        <taxon>Methanomicrobia</taxon>
        <taxon>Methanosarcinales</taxon>
        <taxon>Methanosarcinaceae</taxon>
        <taxon>Methanolapillus</taxon>
    </lineage>
</organism>
<reference evidence="1 2" key="1">
    <citation type="submission" date="2023-07" db="EMBL/GenBank/DDBJ databases">
        <title>Closed genoem sequence of Methanosarcinaceae archaeon Ac7.</title>
        <authorList>
            <person name="Poehlein A."/>
            <person name="Protasov E."/>
            <person name="Platt K."/>
            <person name="Reeh H."/>
            <person name="Daniel R."/>
            <person name="Brune A."/>
        </authorList>
    </citation>
    <scope>NUCLEOTIDE SEQUENCE [LARGE SCALE GENOMIC DNA]</scope>
    <source>
        <strain evidence="1 2">Ac7</strain>
    </source>
</reference>
<protein>
    <submittedName>
        <fullName evidence="1">Uncharacterized protein</fullName>
    </submittedName>
</protein>
<proteinExistence type="predicted"/>
<dbReference type="AlphaFoldDB" id="A0AA97A515"/>